<gene>
    <name evidence="5" type="ORF">Pla108_34520</name>
</gene>
<dbReference type="PANTHER" id="PTHR43398">
    <property type="entry name" value="DOLICHOL-PHOSPHATE MANNOSYLTRANSFERASE SUBUNIT 1"/>
    <property type="match status" value="1"/>
</dbReference>
<dbReference type="InterPro" id="IPR039528">
    <property type="entry name" value="DPM1-like"/>
</dbReference>
<evidence type="ECO:0000313" key="6">
    <source>
        <dbReference type="Proteomes" id="UP000317421"/>
    </source>
</evidence>
<organism evidence="5 6">
    <name type="scientific">Botrimarina colliarenosi</name>
    <dbReference type="NCBI Taxonomy" id="2528001"/>
    <lineage>
        <taxon>Bacteria</taxon>
        <taxon>Pseudomonadati</taxon>
        <taxon>Planctomycetota</taxon>
        <taxon>Planctomycetia</taxon>
        <taxon>Pirellulales</taxon>
        <taxon>Lacipirellulaceae</taxon>
        <taxon>Botrimarina</taxon>
    </lineage>
</organism>
<dbReference type="GO" id="GO:0047267">
    <property type="term" value="F:undecaprenyl-phosphate mannosyltransferase activity"/>
    <property type="evidence" value="ECO:0007669"/>
    <property type="project" value="UniProtKB-EC"/>
</dbReference>
<dbReference type="SUPFAM" id="SSF53448">
    <property type="entry name" value="Nucleotide-diphospho-sugar transferases"/>
    <property type="match status" value="1"/>
</dbReference>
<dbReference type="InterPro" id="IPR029044">
    <property type="entry name" value="Nucleotide-diphossugar_trans"/>
</dbReference>
<sequence length="261" mass="28322">MGRMSDLRTLVAVATYNERENLPSLIDAIEAALPEADLLVIDDNSPDGTGKWADERAAIDPRVRVLHRSGKLGLGTATFAAMRLAIAEGYDLICTLDADWSHPPEKLPELLALLPVGATGPSVAIGSRYVRGGRIVGWPLRRRVASKLVNAAARLLLRLPTRDSSGAFRAYRVEILRGFDFDSMRGAGYAYLEEILWRLKRTGATFIETPITFTERRAGASKINAAEVRKAVALLLRIGLVEWTGKNIPSPSTASSDAASV</sequence>
<dbReference type="CDD" id="cd06442">
    <property type="entry name" value="DPM1_like"/>
    <property type="match status" value="1"/>
</dbReference>
<name>A0A5C6A7F3_9BACT</name>
<dbReference type="Pfam" id="PF00535">
    <property type="entry name" value="Glycos_transf_2"/>
    <property type="match status" value="1"/>
</dbReference>
<dbReference type="EC" id="2.4.1.54" evidence="5"/>
<accession>A0A5C6A7F3</accession>
<keyword evidence="2 5" id="KW-0328">Glycosyltransferase</keyword>
<evidence type="ECO:0000313" key="5">
    <source>
        <dbReference type="EMBL" id="TWT95307.1"/>
    </source>
</evidence>
<keyword evidence="3 5" id="KW-0808">Transferase</keyword>
<dbReference type="EMBL" id="SJPR01000005">
    <property type="protein sequence ID" value="TWT95307.1"/>
    <property type="molecule type" value="Genomic_DNA"/>
</dbReference>
<evidence type="ECO:0000259" key="4">
    <source>
        <dbReference type="Pfam" id="PF00535"/>
    </source>
</evidence>
<comment type="caution">
    <text evidence="5">The sequence shown here is derived from an EMBL/GenBank/DDBJ whole genome shotgun (WGS) entry which is preliminary data.</text>
</comment>
<dbReference type="GO" id="GO:0016020">
    <property type="term" value="C:membrane"/>
    <property type="evidence" value="ECO:0007669"/>
    <property type="project" value="GOC"/>
</dbReference>
<comment type="similarity">
    <text evidence="1">Belongs to the glycosyltransferase 2 family.</text>
</comment>
<dbReference type="InterPro" id="IPR001173">
    <property type="entry name" value="Glyco_trans_2-like"/>
</dbReference>
<evidence type="ECO:0000256" key="1">
    <source>
        <dbReference type="ARBA" id="ARBA00006739"/>
    </source>
</evidence>
<reference evidence="5 6" key="1">
    <citation type="submission" date="2019-02" db="EMBL/GenBank/DDBJ databases">
        <title>Deep-cultivation of Planctomycetes and their phenomic and genomic characterization uncovers novel biology.</title>
        <authorList>
            <person name="Wiegand S."/>
            <person name="Jogler M."/>
            <person name="Boedeker C."/>
            <person name="Pinto D."/>
            <person name="Vollmers J."/>
            <person name="Rivas-Marin E."/>
            <person name="Kohn T."/>
            <person name="Peeters S.H."/>
            <person name="Heuer A."/>
            <person name="Rast P."/>
            <person name="Oberbeckmann S."/>
            <person name="Bunk B."/>
            <person name="Jeske O."/>
            <person name="Meyerdierks A."/>
            <person name="Storesund J.E."/>
            <person name="Kallscheuer N."/>
            <person name="Luecker S."/>
            <person name="Lage O.M."/>
            <person name="Pohl T."/>
            <person name="Merkel B.J."/>
            <person name="Hornburger P."/>
            <person name="Mueller R.-W."/>
            <person name="Bruemmer F."/>
            <person name="Labrenz M."/>
            <person name="Spormann A.M."/>
            <person name="Op Den Camp H."/>
            <person name="Overmann J."/>
            <person name="Amann R."/>
            <person name="Jetten M.S.M."/>
            <person name="Mascher T."/>
            <person name="Medema M.H."/>
            <person name="Devos D.P."/>
            <person name="Kaster A.-K."/>
            <person name="Ovreas L."/>
            <person name="Rohde M."/>
            <person name="Galperin M.Y."/>
            <person name="Jogler C."/>
        </authorList>
    </citation>
    <scope>NUCLEOTIDE SEQUENCE [LARGE SCALE GENOMIC DNA]</scope>
    <source>
        <strain evidence="5 6">Pla108</strain>
    </source>
</reference>
<dbReference type="PANTHER" id="PTHR43398:SF1">
    <property type="entry name" value="DOLICHOL-PHOSPHATE MANNOSYLTRANSFERASE SUBUNIT 1"/>
    <property type="match status" value="1"/>
</dbReference>
<evidence type="ECO:0000256" key="3">
    <source>
        <dbReference type="ARBA" id="ARBA00022679"/>
    </source>
</evidence>
<dbReference type="AlphaFoldDB" id="A0A5C6A7F3"/>
<dbReference type="Proteomes" id="UP000317421">
    <property type="component" value="Unassembled WGS sequence"/>
</dbReference>
<dbReference type="Gene3D" id="3.90.550.10">
    <property type="entry name" value="Spore Coat Polysaccharide Biosynthesis Protein SpsA, Chain A"/>
    <property type="match status" value="1"/>
</dbReference>
<dbReference type="FunFam" id="3.90.550.10:FF:000122">
    <property type="entry name" value="Dolichol-phosphate mannosyltransferase subunit 1"/>
    <property type="match status" value="1"/>
</dbReference>
<dbReference type="GO" id="GO:0004582">
    <property type="term" value="F:dolichyl-phosphate beta-D-mannosyltransferase activity"/>
    <property type="evidence" value="ECO:0007669"/>
    <property type="project" value="InterPro"/>
</dbReference>
<feature type="domain" description="Glycosyltransferase 2-like" evidence="4">
    <location>
        <begin position="11"/>
        <end position="177"/>
    </location>
</feature>
<keyword evidence="6" id="KW-1185">Reference proteome</keyword>
<protein>
    <submittedName>
        <fullName evidence="5">Undecaprenyl-phosphate mannosyltransferase</fullName>
        <ecNumber evidence="5">2.4.1.54</ecNumber>
    </submittedName>
</protein>
<dbReference type="GO" id="GO:0009247">
    <property type="term" value="P:glycolipid biosynthetic process"/>
    <property type="evidence" value="ECO:0007669"/>
    <property type="project" value="TreeGrafter"/>
</dbReference>
<proteinExistence type="inferred from homology"/>
<evidence type="ECO:0000256" key="2">
    <source>
        <dbReference type="ARBA" id="ARBA00022676"/>
    </source>
</evidence>